<dbReference type="KEGG" id="plw:D5F53_06460"/>
<dbReference type="InterPro" id="IPR013320">
    <property type="entry name" value="ConA-like_dom_sf"/>
</dbReference>
<dbReference type="Proteomes" id="UP000266552">
    <property type="component" value="Chromosome"/>
</dbReference>
<dbReference type="PANTHER" id="PTHR37536:SF1">
    <property type="entry name" value="ASPERGILLOPEPSIN, PUTAITVE (AFU_ORTHOLOGUE AFUA_7G01200)"/>
    <property type="match status" value="1"/>
</dbReference>
<protein>
    <recommendedName>
        <fullName evidence="4">Peptidase A4 family protein</fullName>
    </recommendedName>
</protein>
<keyword evidence="3" id="KW-1185">Reference proteome</keyword>
<sequence>MGISTIGQWNHTCQLDTSAKPRRNIGWISSNWSGYSITGKKGAFKRVSAKWNVPFVRPSRGASYSSAWIGIDGFSNSNLIQTGTGHEFIDGKAYYYAWWEILPASVTIIPLPVQPGDRMHASIIKRSGSNWLICLRNVSRNWTFRTLQRYGGPQTSAEWIVEAPQINGALATMARLSPVVFSCCRVNGKRPKLTADDEGIMLQNSTVTSIPSNPNRAGDGFVVKGVQQ</sequence>
<dbReference type="Gene3D" id="2.60.120.700">
    <property type="entry name" value="Peptidase G1"/>
    <property type="match status" value="1"/>
</dbReference>
<evidence type="ECO:0000313" key="3">
    <source>
        <dbReference type="Proteomes" id="UP000266552"/>
    </source>
</evidence>
<evidence type="ECO:0008006" key="4">
    <source>
        <dbReference type="Google" id="ProtNLM"/>
    </source>
</evidence>
<dbReference type="AlphaFoldDB" id="A0A385TJX6"/>
<dbReference type="InterPro" id="IPR000250">
    <property type="entry name" value="Peptidase_G1"/>
</dbReference>
<dbReference type="RefSeq" id="WP_119847001.1">
    <property type="nucleotide sequence ID" value="NZ_CP032412.1"/>
</dbReference>
<dbReference type="CDD" id="cd13426">
    <property type="entry name" value="Peptidase_G1"/>
    <property type="match status" value="1"/>
</dbReference>
<evidence type="ECO:0000256" key="1">
    <source>
        <dbReference type="PIRSR" id="PIRSR600250-50"/>
    </source>
</evidence>
<dbReference type="PANTHER" id="PTHR37536">
    <property type="entry name" value="PUTATIVE (AFU_ORTHOLOGUE AFUA_3G02970)-RELATED"/>
    <property type="match status" value="1"/>
</dbReference>
<dbReference type="SUPFAM" id="SSF49899">
    <property type="entry name" value="Concanavalin A-like lectins/glucanases"/>
    <property type="match status" value="1"/>
</dbReference>
<dbReference type="GO" id="GO:0070007">
    <property type="term" value="F:glutamic-type endopeptidase activity"/>
    <property type="evidence" value="ECO:0007669"/>
    <property type="project" value="InterPro"/>
</dbReference>
<organism evidence="2 3">
    <name type="scientific">Paenibacillus lautus</name>
    <name type="common">Bacillus lautus</name>
    <dbReference type="NCBI Taxonomy" id="1401"/>
    <lineage>
        <taxon>Bacteria</taxon>
        <taxon>Bacillati</taxon>
        <taxon>Bacillota</taxon>
        <taxon>Bacilli</taxon>
        <taxon>Bacillales</taxon>
        <taxon>Paenibacillaceae</taxon>
        <taxon>Paenibacillus</taxon>
    </lineage>
</organism>
<feature type="active site" description="Proton acceptor" evidence="1">
    <location>
        <position position="162"/>
    </location>
</feature>
<dbReference type="Pfam" id="PF01828">
    <property type="entry name" value="Peptidase_A4"/>
    <property type="match status" value="1"/>
</dbReference>
<dbReference type="InterPro" id="IPR038656">
    <property type="entry name" value="Peptidase_G1_sf"/>
</dbReference>
<evidence type="ECO:0000313" key="2">
    <source>
        <dbReference type="EMBL" id="AYB42944.1"/>
    </source>
</evidence>
<reference evidence="2 3" key="1">
    <citation type="submission" date="2018-09" db="EMBL/GenBank/DDBJ databases">
        <title>Genome Sequence of Paenibacillus lautus Strain E7593-69, Azo Dye-Degrading Bacteria, Isolated from Commercial Tattoo Inks.</title>
        <authorList>
            <person name="Nho S.W."/>
            <person name="Kim S.-J."/>
            <person name="Kweon O."/>
            <person name="Cerniglia C.E."/>
        </authorList>
    </citation>
    <scope>NUCLEOTIDE SEQUENCE [LARGE SCALE GENOMIC DNA]</scope>
    <source>
        <strain evidence="2 3">E7593-69</strain>
    </source>
</reference>
<name>A0A385TJX6_PAELA</name>
<dbReference type="GO" id="GO:0006508">
    <property type="term" value="P:proteolysis"/>
    <property type="evidence" value="ECO:0007669"/>
    <property type="project" value="InterPro"/>
</dbReference>
<gene>
    <name evidence="2" type="ORF">D5F53_06460</name>
</gene>
<proteinExistence type="predicted"/>
<accession>A0A385TJX6</accession>
<dbReference type="EMBL" id="CP032412">
    <property type="protein sequence ID" value="AYB42944.1"/>
    <property type="molecule type" value="Genomic_DNA"/>
</dbReference>